<accession>A0A0P0Y0P5</accession>
<dbReference type="EMBL" id="AP008217">
    <property type="protein sequence ID" value="BAF27921.1"/>
    <property type="molecule type" value="Genomic_DNA"/>
</dbReference>
<dbReference type="Proteomes" id="UP000000763">
    <property type="component" value="Chromosome 11"/>
</dbReference>
<dbReference type="Gramene" id="Os11t0229600-02">
    <property type="protein sequence ID" value="Os11t0229600-02"/>
    <property type="gene ID" value="Os11g0229600"/>
</dbReference>
<gene>
    <name evidence="2" type="ordered locus">Os11g0229600</name>
</gene>
<reference evidence="3" key="2">
    <citation type="journal article" date="2008" name="Nucleic Acids Res.">
        <title>The rice annotation project database (RAP-DB): 2008 update.</title>
        <authorList>
            <consortium name="The rice annotation project (RAP)"/>
        </authorList>
    </citation>
    <scope>GENOME REANNOTATION</scope>
    <source>
        <strain evidence="3">cv. Nipponbare</strain>
    </source>
</reference>
<evidence type="ECO:0000313" key="3">
    <source>
        <dbReference type="Proteomes" id="UP000000763"/>
    </source>
</evidence>
<dbReference type="KEGG" id="dosa:Os11g0229600"/>
<reference evidence="2 3" key="1">
    <citation type="journal article" date="2005" name="Nature">
        <title>The map-based sequence of the rice genome.</title>
        <authorList>
            <consortium name="International rice genome sequencing project (IRGSP)"/>
            <person name="Matsumoto T."/>
            <person name="Wu J."/>
            <person name="Kanamori H."/>
            <person name="Katayose Y."/>
            <person name="Fujisawa M."/>
            <person name="Namiki N."/>
            <person name="Mizuno H."/>
            <person name="Yamamoto K."/>
            <person name="Antonio B.A."/>
            <person name="Baba T."/>
            <person name="Sakata K."/>
            <person name="Nagamura Y."/>
            <person name="Aoki H."/>
            <person name="Arikawa K."/>
            <person name="Arita K."/>
            <person name="Bito T."/>
            <person name="Chiden Y."/>
            <person name="Fujitsuka N."/>
            <person name="Fukunaka R."/>
            <person name="Hamada M."/>
            <person name="Harada C."/>
            <person name="Hayashi A."/>
            <person name="Hijishita S."/>
            <person name="Honda M."/>
            <person name="Hosokawa S."/>
            <person name="Ichikawa Y."/>
            <person name="Idonuma A."/>
            <person name="Iijima M."/>
            <person name="Ikeda M."/>
            <person name="Ikeno M."/>
            <person name="Ito K."/>
            <person name="Ito S."/>
            <person name="Ito T."/>
            <person name="Ito Y."/>
            <person name="Ito Y."/>
            <person name="Iwabuchi A."/>
            <person name="Kamiya K."/>
            <person name="Karasawa W."/>
            <person name="Kurita K."/>
            <person name="Katagiri S."/>
            <person name="Kikuta A."/>
            <person name="Kobayashi H."/>
            <person name="Kobayashi N."/>
            <person name="Machita K."/>
            <person name="Maehara T."/>
            <person name="Masukawa M."/>
            <person name="Mizubayashi T."/>
            <person name="Mukai Y."/>
            <person name="Nagasaki H."/>
            <person name="Nagata Y."/>
            <person name="Naito S."/>
            <person name="Nakashima M."/>
            <person name="Nakama Y."/>
            <person name="Nakamichi Y."/>
            <person name="Nakamura M."/>
            <person name="Meguro A."/>
            <person name="Negishi M."/>
            <person name="Ohta I."/>
            <person name="Ohta T."/>
            <person name="Okamoto M."/>
            <person name="Ono N."/>
            <person name="Saji S."/>
            <person name="Sakaguchi M."/>
            <person name="Sakai K."/>
            <person name="Shibata M."/>
            <person name="Shimokawa T."/>
            <person name="Song J."/>
            <person name="Takazaki Y."/>
            <person name="Terasawa K."/>
            <person name="Tsugane M."/>
            <person name="Tsuji K."/>
            <person name="Ueda S."/>
            <person name="Waki K."/>
            <person name="Yamagata H."/>
            <person name="Yamamoto M."/>
            <person name="Yamamoto S."/>
            <person name="Yamane H."/>
            <person name="Yoshiki S."/>
            <person name="Yoshihara R."/>
            <person name="Yukawa K."/>
            <person name="Zhong H."/>
            <person name="Yano M."/>
            <person name="Yuan Q."/>
            <person name="Ouyang S."/>
            <person name="Liu J."/>
            <person name="Jones K.M."/>
            <person name="Gansberger K."/>
            <person name="Moffat K."/>
            <person name="Hill J."/>
            <person name="Bera J."/>
            <person name="Fadrosh D."/>
            <person name="Jin S."/>
            <person name="Johri S."/>
            <person name="Kim M."/>
            <person name="Overton L."/>
            <person name="Reardon M."/>
            <person name="Tsitrin T."/>
            <person name="Vuong H."/>
            <person name="Weaver B."/>
            <person name="Ciecko A."/>
            <person name="Tallon L."/>
            <person name="Jackson J."/>
            <person name="Pai G."/>
            <person name="Aken S.V."/>
            <person name="Utterback T."/>
            <person name="Reidmuller S."/>
            <person name="Feldblyum T."/>
            <person name="Hsiao J."/>
            <person name="Zismann V."/>
            <person name="Iobst S."/>
            <person name="de Vazeille A.R."/>
            <person name="Buell C.R."/>
            <person name="Ying K."/>
            <person name="Li Y."/>
            <person name="Lu T."/>
            <person name="Huang Y."/>
            <person name="Zhao Q."/>
            <person name="Feng Q."/>
            <person name="Zhang L."/>
            <person name="Zhu J."/>
            <person name="Weng Q."/>
            <person name="Mu J."/>
            <person name="Lu Y."/>
            <person name="Fan D."/>
            <person name="Liu Y."/>
            <person name="Guan J."/>
            <person name="Zhang Y."/>
            <person name="Yu S."/>
            <person name="Liu X."/>
            <person name="Zhang Y."/>
            <person name="Hong G."/>
            <person name="Han B."/>
            <person name="Choisne N."/>
            <person name="Demange N."/>
            <person name="Orjeda G."/>
            <person name="Samain S."/>
            <person name="Cattolico L."/>
            <person name="Pelletier E."/>
            <person name="Couloux A."/>
            <person name="Segurens B."/>
            <person name="Wincker P."/>
            <person name="D'Hont A."/>
            <person name="Scarpelli C."/>
            <person name="Weissenbach J."/>
            <person name="Salanoubat M."/>
            <person name="Quetier F."/>
            <person name="Yu Y."/>
            <person name="Kim H.R."/>
            <person name="Rambo T."/>
            <person name="Currie J."/>
            <person name="Collura K."/>
            <person name="Luo M."/>
            <person name="Yang T."/>
            <person name="Ammiraju J.S.S."/>
            <person name="Engler F."/>
            <person name="Soderlund C."/>
            <person name="Wing R.A."/>
            <person name="Palmer L.E."/>
            <person name="de la Bastide M."/>
            <person name="Spiegel L."/>
            <person name="Nascimento L."/>
            <person name="Zutavern T."/>
            <person name="O'Shaughnessy A."/>
            <person name="Dike S."/>
            <person name="Dedhia N."/>
            <person name="Preston R."/>
            <person name="Balija V."/>
            <person name="McCombie W.R."/>
            <person name="Chow T."/>
            <person name="Chen H."/>
            <person name="Chung M."/>
            <person name="Chen C."/>
            <person name="Shaw J."/>
            <person name="Wu H."/>
            <person name="Hsiao K."/>
            <person name="Chao Y."/>
            <person name="Chu M."/>
            <person name="Cheng C."/>
            <person name="Hour A."/>
            <person name="Lee P."/>
            <person name="Lin S."/>
            <person name="Lin Y."/>
            <person name="Liou J."/>
            <person name="Liu S."/>
            <person name="Hsing Y."/>
            <person name="Raghuvanshi S."/>
            <person name="Mohanty A."/>
            <person name="Bharti A.K."/>
            <person name="Gaur A."/>
            <person name="Gupta V."/>
            <person name="Kumar D."/>
            <person name="Ravi V."/>
            <person name="Vij S."/>
            <person name="Kapur A."/>
            <person name="Khurana P."/>
            <person name="Khurana P."/>
            <person name="Khurana J.P."/>
            <person name="Tyagi A.K."/>
            <person name="Gaikwad K."/>
            <person name="Singh A."/>
            <person name="Dalal V."/>
            <person name="Srivastava S."/>
            <person name="Dixit A."/>
            <person name="Pal A.K."/>
            <person name="Ghazi I.A."/>
            <person name="Yadav M."/>
            <person name="Pandit A."/>
            <person name="Bhargava A."/>
            <person name="Sureshbabu K."/>
            <person name="Batra K."/>
            <person name="Sharma T.R."/>
            <person name="Mohapatra T."/>
            <person name="Singh N.K."/>
            <person name="Messing J."/>
            <person name="Nelson A.B."/>
            <person name="Fuks G."/>
            <person name="Kavchok S."/>
            <person name="Keizer G."/>
            <person name="Linton E."/>
            <person name="Llaca V."/>
            <person name="Song R."/>
            <person name="Tanyolac B."/>
            <person name="Young S."/>
            <person name="Ho-Il K."/>
            <person name="Hahn J.H."/>
            <person name="Sangsakoo G."/>
            <person name="Vanavichit A."/>
            <person name="de Mattos Luiz.A.T."/>
            <person name="Zimmer P.D."/>
            <person name="Malone G."/>
            <person name="Dellagostin O."/>
            <person name="de Oliveira A.C."/>
            <person name="Bevan M."/>
            <person name="Bancroft I."/>
            <person name="Minx P."/>
            <person name="Cordum H."/>
            <person name="Wilson R."/>
            <person name="Cheng Z."/>
            <person name="Jin W."/>
            <person name="Jiang J."/>
            <person name="Leong S.A."/>
            <person name="Iwama H."/>
            <person name="Gojobori T."/>
            <person name="Itoh T."/>
            <person name="Niimura Y."/>
            <person name="Fujii Y."/>
            <person name="Habara T."/>
            <person name="Sakai H."/>
            <person name="Sato Y."/>
            <person name="Wilson G."/>
            <person name="Kumar K."/>
            <person name="McCouch S."/>
            <person name="Juretic N."/>
            <person name="Hoen D."/>
            <person name="Wright S."/>
            <person name="Bruskiewich R."/>
            <person name="Bureau T."/>
            <person name="Miyao A."/>
            <person name="Hirochika H."/>
            <person name="Nishikawa T."/>
            <person name="Kadowaki K."/>
            <person name="Sugiura M."/>
            <person name="Burr B."/>
            <person name="Sasaki T."/>
        </authorList>
    </citation>
    <scope>NUCLEOTIDE SEQUENCE [LARGE SCALE GENOMIC DNA]</scope>
    <source>
        <strain evidence="3">cv. Nipponbare</strain>
    </source>
</reference>
<sequence length="106" mass="11840">MHLLFECTIFLSNFLSKSTTSYDCDTTIQVLTSKLFFSRSYTLLTRVVFPNPPIPDTVIIVLSCSLEYNQSVNSFLLSSIPTRSSGARRQSWDRFLSISASGLGVC</sequence>
<protein>
    <submittedName>
        <fullName evidence="2">Os11g0229600 protein</fullName>
    </submittedName>
</protein>
<feature type="signal peptide" evidence="1">
    <location>
        <begin position="1"/>
        <end position="21"/>
    </location>
</feature>
<evidence type="ECO:0000313" key="2">
    <source>
        <dbReference type="EMBL" id="BAF27921.1"/>
    </source>
</evidence>
<keyword evidence="1" id="KW-0732">Signal</keyword>
<proteinExistence type="predicted"/>
<evidence type="ECO:0000256" key="1">
    <source>
        <dbReference type="SAM" id="SignalP"/>
    </source>
</evidence>
<feature type="chain" id="PRO_5024342217" evidence="1">
    <location>
        <begin position="22"/>
        <end position="106"/>
    </location>
</feature>
<dbReference type="AlphaFoldDB" id="A0A0P0Y0P5"/>
<name>A0A0P0Y0P5_ORYSJ</name>
<organism evidence="2 3">
    <name type="scientific">Oryza sativa subsp. japonica</name>
    <name type="common">Rice</name>
    <dbReference type="NCBI Taxonomy" id="39947"/>
    <lineage>
        <taxon>Eukaryota</taxon>
        <taxon>Viridiplantae</taxon>
        <taxon>Streptophyta</taxon>
        <taxon>Embryophyta</taxon>
        <taxon>Tracheophyta</taxon>
        <taxon>Spermatophyta</taxon>
        <taxon>Magnoliopsida</taxon>
        <taxon>Liliopsida</taxon>
        <taxon>Poales</taxon>
        <taxon>Poaceae</taxon>
        <taxon>BOP clade</taxon>
        <taxon>Oryzoideae</taxon>
        <taxon>Oryzeae</taxon>
        <taxon>Oryzinae</taxon>
        <taxon>Oryza</taxon>
        <taxon>Oryza sativa</taxon>
    </lineage>
</organism>